<evidence type="ECO:0000313" key="5">
    <source>
        <dbReference type="RefSeq" id="XP_035683005.1"/>
    </source>
</evidence>
<reference evidence="4" key="2">
    <citation type="journal article" date="2020" name="Nat. Ecol. Evol.">
        <title>Deeply conserved synteny resolves early events in vertebrate evolution.</title>
        <authorList>
            <person name="Simakov O."/>
            <person name="Marletaz F."/>
            <person name="Yue J.X."/>
            <person name="O'Connell B."/>
            <person name="Jenkins J."/>
            <person name="Brandt A."/>
            <person name="Calef R."/>
            <person name="Tung C.H."/>
            <person name="Huang T.K."/>
            <person name="Schmutz J."/>
            <person name="Satoh N."/>
            <person name="Yu J.K."/>
            <person name="Putnam N.H."/>
            <person name="Green R.E."/>
            <person name="Rokhsar D.S."/>
        </authorList>
    </citation>
    <scope>NUCLEOTIDE SEQUENCE [LARGE SCALE GENOMIC DNA]</scope>
    <source>
        <strain evidence="4">S238N-H82</strain>
    </source>
</reference>
<proteinExistence type="predicted"/>
<evidence type="ECO:0000313" key="3">
    <source>
        <dbReference type="EMBL" id="EEN65249.1"/>
    </source>
</evidence>
<reference evidence="3" key="1">
    <citation type="journal article" date="2008" name="Nature">
        <title>The amphioxus genome and the evolution of the chordate karyotype.</title>
        <authorList>
            <consortium name="US DOE Joint Genome Institute (JGI-PGF)"/>
            <person name="Putnam N.H."/>
            <person name="Butts T."/>
            <person name="Ferrier D.E.K."/>
            <person name="Furlong R.F."/>
            <person name="Hellsten U."/>
            <person name="Kawashima T."/>
            <person name="Robinson-Rechavi M."/>
            <person name="Shoguchi E."/>
            <person name="Terry A."/>
            <person name="Yu J.-K."/>
            <person name="Benito-Gutierrez E.L."/>
            <person name="Dubchak I."/>
            <person name="Garcia-Fernandez J."/>
            <person name="Gibson-Brown J.J."/>
            <person name="Grigoriev I.V."/>
            <person name="Horton A.C."/>
            <person name="de Jong P.J."/>
            <person name="Jurka J."/>
            <person name="Kapitonov V.V."/>
            <person name="Kohara Y."/>
            <person name="Kuroki Y."/>
            <person name="Lindquist E."/>
            <person name="Lucas S."/>
            <person name="Osoegawa K."/>
            <person name="Pennacchio L.A."/>
            <person name="Salamov A.A."/>
            <person name="Satou Y."/>
            <person name="Sauka-Spengler T."/>
            <person name="Schmutz J."/>
            <person name="Shin-I T."/>
            <person name="Toyoda A."/>
            <person name="Bronner-Fraser M."/>
            <person name="Fujiyama A."/>
            <person name="Holland L.Z."/>
            <person name="Holland P.W.H."/>
            <person name="Satoh N."/>
            <person name="Rokhsar D.S."/>
        </authorList>
    </citation>
    <scope>NUCLEOTIDE SEQUENCE [LARGE SCALE GENOMIC DNA]</scope>
    <source>
        <strain evidence="3">S238N-H82</strain>
        <tissue evidence="3">Testes</tissue>
    </source>
</reference>
<gene>
    <name evidence="5" type="primary">LOC118420343</name>
    <name evidence="3" type="ORF">BRAFLDRAFT_90693</name>
</gene>
<dbReference type="AlphaFoldDB" id="C3Y3I2"/>
<dbReference type="InParanoid" id="C3Y3I2"/>
<protein>
    <submittedName>
        <fullName evidence="5">Uncharacterized protein LOC118420343</fullName>
    </submittedName>
</protein>
<dbReference type="KEGG" id="bfo:118420343"/>
<feature type="region of interest" description="Disordered" evidence="1">
    <location>
        <begin position="232"/>
        <end position="280"/>
    </location>
</feature>
<keyword evidence="4" id="KW-1185">Reference proteome</keyword>
<accession>C3Y3I2</accession>
<evidence type="ECO:0000313" key="4">
    <source>
        <dbReference type="Proteomes" id="UP000001554"/>
    </source>
</evidence>
<feature type="chain" id="PRO_5044729131" evidence="2">
    <location>
        <begin position="27"/>
        <end position="280"/>
    </location>
</feature>
<dbReference type="OMA" id="WRLEERY"/>
<dbReference type="RefSeq" id="XP_035683005.1">
    <property type="nucleotide sequence ID" value="XM_035827112.1"/>
</dbReference>
<reference evidence="5" key="3">
    <citation type="submission" date="2025-04" db="UniProtKB">
        <authorList>
            <consortium name="RefSeq"/>
        </authorList>
    </citation>
    <scope>IDENTIFICATION</scope>
    <source>
        <strain evidence="5">S238N-H82</strain>
        <tissue evidence="5">Testes</tissue>
    </source>
</reference>
<dbReference type="Proteomes" id="UP000001554">
    <property type="component" value="Chromosome 7"/>
</dbReference>
<name>C3Y3I2_BRAFL</name>
<organism>
    <name type="scientific">Branchiostoma floridae</name>
    <name type="common">Florida lancelet</name>
    <name type="synonym">Amphioxus</name>
    <dbReference type="NCBI Taxonomy" id="7739"/>
    <lineage>
        <taxon>Eukaryota</taxon>
        <taxon>Metazoa</taxon>
        <taxon>Chordata</taxon>
        <taxon>Cephalochordata</taxon>
        <taxon>Leptocardii</taxon>
        <taxon>Amphioxiformes</taxon>
        <taxon>Branchiostomatidae</taxon>
        <taxon>Branchiostoma</taxon>
    </lineage>
</organism>
<sequence length="280" mass="32738">MKVRRTSTLFVLGLIVLLGLLHPTVSEEIRTAGRMEDNRCICTFIPPYIAADSPRSNSVQCPAGSTEDVPFLKREMEFLQQHHIANRKQLNFQTERLQNVSVHIWRLEERYRERLGQQRTWEVRLLSLIEENKQLRGAVFKQDENLKLVTSRLESMTRELTYLRDLNWRIQFRVQQESLKNKMYRQTVEEIRKRLFAAEGDVGEFLWALTRVLATMPLSARQKLHEMVALAQTTPTEEPEKAGKPNASWEPIPTDPTEEEREFVATPKPRRRSVKKMPGT</sequence>
<dbReference type="GeneID" id="118420343"/>
<dbReference type="EMBL" id="GG666483">
    <property type="protein sequence ID" value="EEN65249.1"/>
    <property type="molecule type" value="Genomic_DNA"/>
</dbReference>
<dbReference type="OrthoDB" id="10014604at2759"/>
<evidence type="ECO:0000256" key="1">
    <source>
        <dbReference type="SAM" id="MobiDB-lite"/>
    </source>
</evidence>
<feature type="compositionally biased region" description="Basic residues" evidence="1">
    <location>
        <begin position="268"/>
        <end position="280"/>
    </location>
</feature>
<feature type="signal peptide" evidence="2">
    <location>
        <begin position="1"/>
        <end position="26"/>
    </location>
</feature>
<keyword evidence="2" id="KW-0732">Signal</keyword>
<evidence type="ECO:0000256" key="2">
    <source>
        <dbReference type="SAM" id="SignalP"/>
    </source>
</evidence>